<feature type="DNA-binding region" description="H-T-H motif" evidence="2">
    <location>
        <begin position="41"/>
        <end position="60"/>
    </location>
</feature>
<dbReference type="Pfam" id="PF00440">
    <property type="entry name" value="TetR_N"/>
    <property type="match status" value="1"/>
</dbReference>
<dbReference type="EMBL" id="JBHTAI010000021">
    <property type="protein sequence ID" value="MFC7152150.1"/>
    <property type="molecule type" value="Genomic_DNA"/>
</dbReference>
<dbReference type="SUPFAM" id="SSF46689">
    <property type="entry name" value="Homeodomain-like"/>
    <property type="match status" value="1"/>
</dbReference>
<dbReference type="RefSeq" id="WP_378044277.1">
    <property type="nucleotide sequence ID" value="NZ_JBHMDN010000004.1"/>
</dbReference>
<evidence type="ECO:0000259" key="3">
    <source>
        <dbReference type="PROSITE" id="PS50977"/>
    </source>
</evidence>
<dbReference type="PANTHER" id="PTHR30328">
    <property type="entry name" value="TRANSCRIPTIONAL REPRESSOR"/>
    <property type="match status" value="1"/>
</dbReference>
<name>A0ABW2FG55_9BACL</name>
<dbReference type="SUPFAM" id="SSF48498">
    <property type="entry name" value="Tetracyclin repressor-like, C-terminal domain"/>
    <property type="match status" value="1"/>
</dbReference>
<dbReference type="InterPro" id="IPR023772">
    <property type="entry name" value="DNA-bd_HTH_TetR-type_CS"/>
</dbReference>
<comment type="caution">
    <text evidence="4">The sequence shown here is derived from an EMBL/GenBank/DDBJ whole genome shotgun (WGS) entry which is preliminary data.</text>
</comment>
<dbReference type="PRINTS" id="PR00455">
    <property type="entry name" value="HTHTETR"/>
</dbReference>
<evidence type="ECO:0000313" key="4">
    <source>
        <dbReference type="EMBL" id="MFC7152150.1"/>
    </source>
</evidence>
<dbReference type="InterPro" id="IPR001647">
    <property type="entry name" value="HTH_TetR"/>
</dbReference>
<accession>A0ABW2FG55</accession>
<keyword evidence="1 2" id="KW-0238">DNA-binding</keyword>
<proteinExistence type="predicted"/>
<dbReference type="InterPro" id="IPR036271">
    <property type="entry name" value="Tet_transcr_reg_TetR-rel_C_sf"/>
</dbReference>
<evidence type="ECO:0000313" key="5">
    <source>
        <dbReference type="Proteomes" id="UP001596378"/>
    </source>
</evidence>
<protein>
    <submittedName>
        <fullName evidence="4">TetR/AcrR family transcriptional regulator</fullName>
    </submittedName>
</protein>
<dbReference type="PROSITE" id="PS01081">
    <property type="entry name" value="HTH_TETR_1"/>
    <property type="match status" value="1"/>
</dbReference>
<dbReference type="Gene3D" id="1.10.10.60">
    <property type="entry name" value="Homeodomain-like"/>
    <property type="match status" value="1"/>
</dbReference>
<dbReference type="Gene3D" id="1.10.357.10">
    <property type="entry name" value="Tetracycline Repressor, domain 2"/>
    <property type="match status" value="1"/>
</dbReference>
<evidence type="ECO:0000256" key="1">
    <source>
        <dbReference type="ARBA" id="ARBA00023125"/>
    </source>
</evidence>
<dbReference type="InterPro" id="IPR050109">
    <property type="entry name" value="HTH-type_TetR-like_transc_reg"/>
</dbReference>
<keyword evidence="5" id="KW-1185">Reference proteome</keyword>
<gene>
    <name evidence="4" type="ORF">ACFQMJ_26765</name>
</gene>
<dbReference type="InterPro" id="IPR009057">
    <property type="entry name" value="Homeodomain-like_sf"/>
</dbReference>
<reference evidence="5" key="1">
    <citation type="journal article" date="2019" name="Int. J. Syst. Evol. Microbiol.">
        <title>The Global Catalogue of Microorganisms (GCM) 10K type strain sequencing project: providing services to taxonomists for standard genome sequencing and annotation.</title>
        <authorList>
            <consortium name="The Broad Institute Genomics Platform"/>
            <consortium name="The Broad Institute Genome Sequencing Center for Infectious Disease"/>
            <person name="Wu L."/>
            <person name="Ma J."/>
        </authorList>
    </citation>
    <scope>NUCLEOTIDE SEQUENCE [LARGE SCALE GENOMIC DNA]</scope>
    <source>
        <strain evidence="5">KCTC 12907</strain>
    </source>
</reference>
<organism evidence="4 5">
    <name type="scientific">Cohnella cellulosilytica</name>
    <dbReference type="NCBI Taxonomy" id="986710"/>
    <lineage>
        <taxon>Bacteria</taxon>
        <taxon>Bacillati</taxon>
        <taxon>Bacillota</taxon>
        <taxon>Bacilli</taxon>
        <taxon>Bacillales</taxon>
        <taxon>Paenibacillaceae</taxon>
        <taxon>Cohnella</taxon>
    </lineage>
</organism>
<dbReference type="Proteomes" id="UP001596378">
    <property type="component" value="Unassembled WGS sequence"/>
</dbReference>
<evidence type="ECO:0000256" key="2">
    <source>
        <dbReference type="PROSITE-ProRule" id="PRU00335"/>
    </source>
</evidence>
<dbReference type="PROSITE" id="PS50977">
    <property type="entry name" value="HTH_TETR_2"/>
    <property type="match status" value="1"/>
</dbReference>
<feature type="domain" description="HTH tetR-type" evidence="3">
    <location>
        <begin position="18"/>
        <end position="78"/>
    </location>
</feature>
<dbReference type="PANTHER" id="PTHR30328:SF54">
    <property type="entry name" value="HTH-TYPE TRANSCRIPTIONAL REPRESSOR SCO4008"/>
    <property type="match status" value="1"/>
</dbReference>
<sequence>MSIKNRPNNQKEMSFIEKARRAQIVECAIETIAEVGYTQASLGEIAKRANISKGVISYHFENKEELLGQITTEYYIAWQSYIAPRIEAQKSPKEMLRVYIESNLAFVAENRKHVFAVIELVSKTITANGKLQFAAEHDEAVFVPIENILTQGMQEGVFREFTKSSARVMALTIRNAIDGFTMELMRKPHVDVQEYTRELVTIFDISTRKQGVALEGR</sequence>